<comment type="caution">
    <text evidence="7">The sequence shown here is derived from an EMBL/GenBank/DDBJ whole genome shotgun (WGS) entry which is preliminary data.</text>
</comment>
<feature type="DNA-binding region" description="H-T-H motif" evidence="4">
    <location>
        <begin position="40"/>
        <end position="59"/>
    </location>
</feature>
<evidence type="ECO:0000256" key="1">
    <source>
        <dbReference type="ARBA" id="ARBA00023015"/>
    </source>
</evidence>
<proteinExistence type="predicted"/>
<organism evidence="7 9">
    <name type="scientific">Leptospira perolatii</name>
    <dbReference type="NCBI Taxonomy" id="2023191"/>
    <lineage>
        <taxon>Bacteria</taxon>
        <taxon>Pseudomonadati</taxon>
        <taxon>Spirochaetota</taxon>
        <taxon>Spirochaetia</taxon>
        <taxon>Leptospirales</taxon>
        <taxon>Leptospiraceae</taxon>
        <taxon>Leptospira</taxon>
    </lineage>
</organism>
<reference evidence="8 9" key="1">
    <citation type="submission" date="2017-07" db="EMBL/GenBank/DDBJ databases">
        <title>Leptospira spp. isolated from tropical soils.</title>
        <authorList>
            <person name="Thibeaux R."/>
            <person name="Iraola G."/>
            <person name="Ferres I."/>
            <person name="Bierque E."/>
            <person name="Girault D."/>
            <person name="Soupe-Gilbert M.-E."/>
            <person name="Picardeau M."/>
            <person name="Goarant C."/>
        </authorList>
    </citation>
    <scope>NUCLEOTIDE SEQUENCE [LARGE SCALE GENOMIC DNA]</scope>
    <source>
        <strain evidence="7 9">FH1-B-B1</strain>
        <strain evidence="6 8">FH1-B-C1</strain>
    </source>
</reference>
<evidence type="ECO:0000313" key="9">
    <source>
        <dbReference type="Proteomes" id="UP000231990"/>
    </source>
</evidence>
<name>A0A2M9ZS97_9LEPT</name>
<dbReference type="RefSeq" id="WP_100712419.1">
    <property type="nucleotide sequence ID" value="NZ_NPDY01000001.1"/>
</dbReference>
<sequence length="196" mass="21620">MPSKTVKIKKRGRPFSSDTESAILKAVPAILASKGFSGMTLDDVALVSKTGKAAIYRRWKGKSELVVDAIRMAFQQTNPKAPNTGDPIKDLCILLGNTANMLENSFAGKAIRRLVSELPSQPQLKRLVRELDTERRSLLIEILDRGNLRNDSETISMLLGPIYFRFLITGEKISEEFIFQIVNRVSSPANSLTAGA</sequence>
<evidence type="ECO:0000256" key="2">
    <source>
        <dbReference type="ARBA" id="ARBA00023125"/>
    </source>
</evidence>
<protein>
    <recommendedName>
        <fullName evidence="5">HTH tetR-type domain-containing protein</fullName>
    </recommendedName>
</protein>
<evidence type="ECO:0000313" key="7">
    <source>
        <dbReference type="EMBL" id="PJZ74967.1"/>
    </source>
</evidence>
<dbReference type="AlphaFoldDB" id="A0A2M9ZS97"/>
<feature type="domain" description="HTH tetR-type" evidence="5">
    <location>
        <begin position="17"/>
        <end position="77"/>
    </location>
</feature>
<dbReference type="Gene3D" id="1.10.357.10">
    <property type="entry name" value="Tetracycline Repressor, domain 2"/>
    <property type="match status" value="1"/>
</dbReference>
<dbReference type="PROSITE" id="PS50977">
    <property type="entry name" value="HTH_TETR_2"/>
    <property type="match status" value="1"/>
</dbReference>
<accession>A0A2M9ZS97</accession>
<dbReference type="InterPro" id="IPR001647">
    <property type="entry name" value="HTH_TetR"/>
</dbReference>
<evidence type="ECO:0000259" key="5">
    <source>
        <dbReference type="PROSITE" id="PS50977"/>
    </source>
</evidence>
<dbReference type="InterPro" id="IPR009057">
    <property type="entry name" value="Homeodomain-like_sf"/>
</dbReference>
<evidence type="ECO:0000256" key="3">
    <source>
        <dbReference type="ARBA" id="ARBA00023163"/>
    </source>
</evidence>
<dbReference type="InterPro" id="IPR036271">
    <property type="entry name" value="Tet_transcr_reg_TetR-rel_C_sf"/>
</dbReference>
<dbReference type="EMBL" id="NPDY01000001">
    <property type="protein sequence ID" value="PJZ71433.1"/>
    <property type="molecule type" value="Genomic_DNA"/>
</dbReference>
<dbReference type="EMBL" id="NPDZ01000001">
    <property type="protein sequence ID" value="PJZ74967.1"/>
    <property type="molecule type" value="Genomic_DNA"/>
</dbReference>
<dbReference type="GO" id="GO:0003677">
    <property type="term" value="F:DNA binding"/>
    <property type="evidence" value="ECO:0007669"/>
    <property type="project" value="UniProtKB-UniRule"/>
</dbReference>
<gene>
    <name evidence="6" type="ORF">CH360_02745</name>
    <name evidence="7" type="ORF">CH373_02745</name>
</gene>
<dbReference type="Proteomes" id="UP000231990">
    <property type="component" value="Unassembled WGS sequence"/>
</dbReference>
<evidence type="ECO:0000313" key="8">
    <source>
        <dbReference type="Proteomes" id="UP000231962"/>
    </source>
</evidence>
<evidence type="ECO:0000313" key="6">
    <source>
        <dbReference type="EMBL" id="PJZ71433.1"/>
    </source>
</evidence>
<dbReference type="Gene3D" id="1.10.10.60">
    <property type="entry name" value="Homeodomain-like"/>
    <property type="match status" value="1"/>
</dbReference>
<dbReference type="Proteomes" id="UP000231962">
    <property type="component" value="Unassembled WGS sequence"/>
</dbReference>
<keyword evidence="1" id="KW-0805">Transcription regulation</keyword>
<keyword evidence="3" id="KW-0804">Transcription</keyword>
<dbReference type="InterPro" id="IPR011075">
    <property type="entry name" value="TetR_C"/>
</dbReference>
<keyword evidence="2 4" id="KW-0238">DNA-binding</keyword>
<dbReference type="SUPFAM" id="SSF46689">
    <property type="entry name" value="Homeodomain-like"/>
    <property type="match status" value="1"/>
</dbReference>
<dbReference type="Pfam" id="PF16859">
    <property type="entry name" value="TetR_C_11"/>
    <property type="match status" value="1"/>
</dbReference>
<dbReference type="Pfam" id="PF00440">
    <property type="entry name" value="TetR_N"/>
    <property type="match status" value="1"/>
</dbReference>
<dbReference type="SUPFAM" id="SSF48498">
    <property type="entry name" value="Tetracyclin repressor-like, C-terminal domain"/>
    <property type="match status" value="1"/>
</dbReference>
<evidence type="ECO:0000256" key="4">
    <source>
        <dbReference type="PROSITE-ProRule" id="PRU00335"/>
    </source>
</evidence>
<keyword evidence="8" id="KW-1185">Reference proteome</keyword>